<reference evidence="2" key="1">
    <citation type="submission" date="2023-07" db="EMBL/GenBank/DDBJ databases">
        <authorList>
            <consortium name="CYATHOMIX"/>
        </authorList>
    </citation>
    <scope>NUCLEOTIDE SEQUENCE</scope>
    <source>
        <strain evidence="2">N/A</strain>
    </source>
</reference>
<dbReference type="Proteomes" id="UP001176961">
    <property type="component" value="Unassembled WGS sequence"/>
</dbReference>
<accession>A0AA36M8V0</accession>
<dbReference type="AlphaFoldDB" id="A0AA36M8V0"/>
<keyword evidence="3" id="KW-1185">Reference proteome</keyword>
<evidence type="ECO:0000256" key="1">
    <source>
        <dbReference type="SAM" id="SignalP"/>
    </source>
</evidence>
<name>A0AA36M8V0_CYLNA</name>
<keyword evidence="1" id="KW-0732">Signal</keyword>
<protein>
    <submittedName>
        <fullName evidence="2">Uncharacterized protein</fullName>
    </submittedName>
</protein>
<evidence type="ECO:0000313" key="2">
    <source>
        <dbReference type="EMBL" id="CAJ0603724.1"/>
    </source>
</evidence>
<gene>
    <name evidence="2" type="ORF">CYNAS_LOCUS15707</name>
</gene>
<feature type="chain" id="PRO_5041441562" evidence="1">
    <location>
        <begin position="20"/>
        <end position="101"/>
    </location>
</feature>
<proteinExistence type="predicted"/>
<dbReference type="EMBL" id="CATQJL010000305">
    <property type="protein sequence ID" value="CAJ0603724.1"/>
    <property type="molecule type" value="Genomic_DNA"/>
</dbReference>
<feature type="signal peptide" evidence="1">
    <location>
        <begin position="1"/>
        <end position="19"/>
    </location>
</feature>
<organism evidence="2 3">
    <name type="scientific">Cylicocyclus nassatus</name>
    <name type="common">Nematode worm</name>
    <dbReference type="NCBI Taxonomy" id="53992"/>
    <lineage>
        <taxon>Eukaryota</taxon>
        <taxon>Metazoa</taxon>
        <taxon>Ecdysozoa</taxon>
        <taxon>Nematoda</taxon>
        <taxon>Chromadorea</taxon>
        <taxon>Rhabditida</taxon>
        <taxon>Rhabditina</taxon>
        <taxon>Rhabditomorpha</taxon>
        <taxon>Strongyloidea</taxon>
        <taxon>Strongylidae</taxon>
        <taxon>Cylicocyclus</taxon>
    </lineage>
</organism>
<evidence type="ECO:0000313" key="3">
    <source>
        <dbReference type="Proteomes" id="UP001176961"/>
    </source>
</evidence>
<comment type="caution">
    <text evidence="2">The sequence shown here is derived from an EMBL/GenBank/DDBJ whole genome shotgun (WGS) entry which is preliminary data.</text>
</comment>
<sequence>MWASFMAMMLLILWSGSECKIFKGRIVRYRNITPMENWYGRRETAILKREVNLLDMLRTPLMLSFNRNNAFSPVGGRDKEYIRQLLESRKPQAFAERLYSQ</sequence>